<organism evidence="1 2">
    <name type="scientific">Leptospira noguchii serovar Autumnalis str. ZUN142</name>
    <dbReference type="NCBI Taxonomy" id="1085540"/>
    <lineage>
        <taxon>Bacteria</taxon>
        <taxon>Pseudomonadati</taxon>
        <taxon>Spirochaetota</taxon>
        <taxon>Spirochaetia</taxon>
        <taxon>Leptospirales</taxon>
        <taxon>Leptospiraceae</taxon>
        <taxon>Leptospira</taxon>
    </lineage>
</organism>
<proteinExistence type="predicted"/>
<protein>
    <submittedName>
        <fullName evidence="1">Uncharacterized protein</fullName>
    </submittedName>
</protein>
<name>M6U3A9_9LEPT</name>
<sequence length="155" mass="17392">MKVEMKNIIIYLICILNISSCSDVNINRNGIDDENIVTGGEFYSLLIASYSAKYYSCGFSDAEIFDDPLYLLYIFNSPFERSGSTGLHSNDFSSIIPVATNNYYYKKDADYCSRSILVVPCQSSFQELSKSLQFSVLKNCESNPASIRKSGDGNW</sequence>
<evidence type="ECO:0000313" key="1">
    <source>
        <dbReference type="EMBL" id="EMO38980.1"/>
    </source>
</evidence>
<dbReference type="EMBL" id="AHOP02000061">
    <property type="protein sequence ID" value="EMO38980.1"/>
    <property type="molecule type" value="Genomic_DNA"/>
</dbReference>
<gene>
    <name evidence="1" type="ORF">LEP1GSC186_3298</name>
</gene>
<accession>M6U3A9</accession>
<reference evidence="1 2" key="1">
    <citation type="submission" date="2013-01" db="EMBL/GenBank/DDBJ databases">
        <authorList>
            <person name="Harkins D.M."/>
            <person name="Durkin A.S."/>
            <person name="Brinkac L.M."/>
            <person name="Haft D.H."/>
            <person name="Selengut J.D."/>
            <person name="Sanka R."/>
            <person name="DePew J."/>
            <person name="Purushe J."/>
            <person name="Matthias M.A."/>
            <person name="Vinetz J.M."/>
            <person name="Sutton G.G."/>
            <person name="Nierman W.C."/>
            <person name="Fouts D.E."/>
        </authorList>
    </citation>
    <scope>NUCLEOTIDE SEQUENCE [LARGE SCALE GENOMIC DNA]</scope>
    <source>
        <strain evidence="1 2">ZUN142</strain>
    </source>
</reference>
<dbReference type="AlphaFoldDB" id="M6U3A9"/>
<evidence type="ECO:0000313" key="2">
    <source>
        <dbReference type="Proteomes" id="UP000012153"/>
    </source>
</evidence>
<dbReference type="RefSeq" id="WP_004441735.1">
    <property type="nucleotide sequence ID" value="NZ_AHOP02000061.1"/>
</dbReference>
<dbReference type="Proteomes" id="UP000012153">
    <property type="component" value="Unassembled WGS sequence"/>
</dbReference>
<comment type="caution">
    <text evidence="1">The sequence shown here is derived from an EMBL/GenBank/DDBJ whole genome shotgun (WGS) entry which is preliminary data.</text>
</comment>